<dbReference type="STRING" id="22663.A0A2I0IWK5"/>
<protein>
    <submittedName>
        <fullName evidence="2">Uncharacterized protein</fullName>
    </submittedName>
</protein>
<sequence length="179" mass="20165">MKARREMRERRQSASAGRARQCPFEAFPRLPHCPLCFSFPRYRHFEAFKSPRPTPSFSRPKPSPPLPQVDDDELKAILGDDHSPRFVALGGSLYPSLSSSSSHFVASANLVPSGTSFACDGRDLDPSCSNPNNEEDEVEKIIQWAKDATRLDPSLPFDEESRDDDEDEDNDLEITQRLI</sequence>
<dbReference type="AlphaFoldDB" id="A0A2I0IWK5"/>
<gene>
    <name evidence="2" type="ORF">CRG98_031240</name>
</gene>
<comment type="caution">
    <text evidence="2">The sequence shown here is derived from an EMBL/GenBank/DDBJ whole genome shotgun (WGS) entry which is preliminary data.</text>
</comment>
<name>A0A2I0IWK5_PUNGR</name>
<organism evidence="2 3">
    <name type="scientific">Punica granatum</name>
    <name type="common">Pomegranate</name>
    <dbReference type="NCBI Taxonomy" id="22663"/>
    <lineage>
        <taxon>Eukaryota</taxon>
        <taxon>Viridiplantae</taxon>
        <taxon>Streptophyta</taxon>
        <taxon>Embryophyta</taxon>
        <taxon>Tracheophyta</taxon>
        <taxon>Spermatophyta</taxon>
        <taxon>Magnoliopsida</taxon>
        <taxon>eudicotyledons</taxon>
        <taxon>Gunneridae</taxon>
        <taxon>Pentapetalae</taxon>
        <taxon>rosids</taxon>
        <taxon>malvids</taxon>
        <taxon>Myrtales</taxon>
        <taxon>Lythraceae</taxon>
        <taxon>Punica</taxon>
    </lineage>
</organism>
<feature type="region of interest" description="Disordered" evidence="1">
    <location>
        <begin position="149"/>
        <end position="179"/>
    </location>
</feature>
<evidence type="ECO:0000313" key="3">
    <source>
        <dbReference type="Proteomes" id="UP000233551"/>
    </source>
</evidence>
<evidence type="ECO:0000313" key="2">
    <source>
        <dbReference type="EMBL" id="PKI48387.1"/>
    </source>
</evidence>
<dbReference type="EMBL" id="PGOL01002399">
    <property type="protein sequence ID" value="PKI48387.1"/>
    <property type="molecule type" value="Genomic_DNA"/>
</dbReference>
<feature type="compositionally biased region" description="Acidic residues" evidence="1">
    <location>
        <begin position="157"/>
        <end position="172"/>
    </location>
</feature>
<reference evidence="2 3" key="1">
    <citation type="submission" date="2017-11" db="EMBL/GenBank/DDBJ databases">
        <title>De-novo sequencing of pomegranate (Punica granatum L.) genome.</title>
        <authorList>
            <person name="Akparov Z."/>
            <person name="Amiraslanov A."/>
            <person name="Hajiyeva S."/>
            <person name="Abbasov M."/>
            <person name="Kaur K."/>
            <person name="Hamwieh A."/>
            <person name="Solovyev V."/>
            <person name="Salamov A."/>
            <person name="Braich B."/>
            <person name="Kosarev P."/>
            <person name="Mahmoud A."/>
            <person name="Hajiyev E."/>
            <person name="Babayeva S."/>
            <person name="Izzatullayeva V."/>
            <person name="Mammadov A."/>
            <person name="Mammadov A."/>
            <person name="Sharifova S."/>
            <person name="Ojaghi J."/>
            <person name="Eynullazada K."/>
            <person name="Bayramov B."/>
            <person name="Abdulazimova A."/>
            <person name="Shahmuradov I."/>
        </authorList>
    </citation>
    <scope>NUCLEOTIDE SEQUENCE [LARGE SCALE GENOMIC DNA]</scope>
    <source>
        <strain evidence="3">cv. AG2017</strain>
        <tissue evidence="2">Leaf</tissue>
    </source>
</reference>
<keyword evidence="3" id="KW-1185">Reference proteome</keyword>
<accession>A0A2I0IWK5</accession>
<feature type="region of interest" description="Disordered" evidence="1">
    <location>
        <begin position="50"/>
        <end position="71"/>
    </location>
</feature>
<evidence type="ECO:0000256" key="1">
    <source>
        <dbReference type="SAM" id="MobiDB-lite"/>
    </source>
</evidence>
<proteinExistence type="predicted"/>
<dbReference type="Proteomes" id="UP000233551">
    <property type="component" value="Unassembled WGS sequence"/>
</dbReference>